<gene>
    <name evidence="2" type="ORF">KFE25_005534</name>
</gene>
<dbReference type="EMBL" id="JAGTXO010000009">
    <property type="protein sequence ID" value="KAG8465964.1"/>
    <property type="molecule type" value="Genomic_DNA"/>
</dbReference>
<protein>
    <submittedName>
        <fullName evidence="2">Uncharacterized protein</fullName>
    </submittedName>
</protein>
<feature type="region of interest" description="Disordered" evidence="1">
    <location>
        <begin position="436"/>
        <end position="455"/>
    </location>
</feature>
<feature type="compositionally biased region" description="Basic and acidic residues" evidence="1">
    <location>
        <begin position="440"/>
        <end position="450"/>
    </location>
</feature>
<reference evidence="2" key="1">
    <citation type="submission" date="2021-05" db="EMBL/GenBank/DDBJ databases">
        <title>The genome of the haptophyte Pavlova lutheri (Diacronema luteri, Pavlovales) - a model for lipid biosynthesis in eukaryotic algae.</title>
        <authorList>
            <person name="Hulatt C.J."/>
            <person name="Posewitz M.C."/>
        </authorList>
    </citation>
    <scope>NUCLEOTIDE SEQUENCE</scope>
    <source>
        <strain evidence="2">NIVA-4/92</strain>
    </source>
</reference>
<name>A0A8J5XSX7_DIALT</name>
<keyword evidence="3" id="KW-1185">Reference proteome</keyword>
<organism evidence="2 3">
    <name type="scientific">Diacronema lutheri</name>
    <name type="common">Unicellular marine alga</name>
    <name type="synonym">Monochrysis lutheri</name>
    <dbReference type="NCBI Taxonomy" id="2081491"/>
    <lineage>
        <taxon>Eukaryota</taxon>
        <taxon>Haptista</taxon>
        <taxon>Haptophyta</taxon>
        <taxon>Pavlovophyceae</taxon>
        <taxon>Pavlovales</taxon>
        <taxon>Pavlovaceae</taxon>
        <taxon>Diacronema</taxon>
    </lineage>
</organism>
<feature type="region of interest" description="Disordered" evidence="1">
    <location>
        <begin position="1156"/>
        <end position="1188"/>
    </location>
</feature>
<feature type="compositionally biased region" description="Basic residues" evidence="1">
    <location>
        <begin position="570"/>
        <end position="581"/>
    </location>
</feature>
<feature type="compositionally biased region" description="Polar residues" evidence="1">
    <location>
        <begin position="608"/>
        <end position="621"/>
    </location>
</feature>
<evidence type="ECO:0000313" key="3">
    <source>
        <dbReference type="Proteomes" id="UP000751190"/>
    </source>
</evidence>
<feature type="region of interest" description="Disordered" evidence="1">
    <location>
        <begin position="1073"/>
        <end position="1119"/>
    </location>
</feature>
<proteinExistence type="predicted"/>
<evidence type="ECO:0000313" key="2">
    <source>
        <dbReference type="EMBL" id="KAG8465964.1"/>
    </source>
</evidence>
<feature type="region of interest" description="Disordered" evidence="1">
    <location>
        <begin position="566"/>
        <end position="622"/>
    </location>
</feature>
<comment type="caution">
    <text evidence="2">The sequence shown here is derived from an EMBL/GenBank/DDBJ whole genome shotgun (WGS) entry which is preliminary data.</text>
</comment>
<accession>A0A8J5XSX7</accession>
<sequence>MHGPLGAAASARDVFRLLARCRTAWLIVLAARRRRDPSCSPWALASVAALAVRTAALQAATIRRQARLLEAAAQALVDARPARALGGTADASCDPDCAQPFARLLAPSAPLGLSVHLEACRRAEVLSLWVDVLNWKLRCGPPCPSAHVWLRAVPRLLAMAAAVPSAGVSADAIARALVRFERPLPAEPPLDWRWVDLGASGARDGVAAVCVLALSRADVDVRPAARGARLLSYAPVALWLVESADVPHVQLHLRRCARERQCTALPLSPESTELATRRCALGCELLRLRDLANARLSSCAEVGRHLDARAAAAHAEWLASLRAAACARFELTLTPWESEGEWVAPAGCELALRNGSEAHALLLRAHCAAGSGCCCCCSDRLRALAPPRHRALSAPSRTASVPQPVRALVPACERALLPLGANAAGAHRLRWSWAQGASARPERGGEDGRRASPPPPALVRGCTLVVQPLGDVSQYGTLCLPRQAHAADRLPLCALHLQPALLSRLRREARARLRAEAPRMADACAVRSPRACLEPSDPAPRALRAAGQASGWESVVVRQQRLRAAATSRARARPAARHPRAARPLALGDDDDARRDARARRMARRGLSPSSRPSAGLTPSSAVARLLPREAVRTPSPRGSCAAVEGTLGAPRRAHADGGAAEPPTTPTPASALLHAAASAARGAQRARNARVAWAHRLCAHGRCGACEAEAATPMLQAMAVALRADADEGAASTARGRAAASAADADDGCALCLVSADGSGCAPGECAHDAGELLSAQRAHARGAYVALASALCDALDGSLAWPHEPPPSAAAAEAAERALCARARRAADALAALSGAAERALQCETDVLEGGAAQRPPRPPPASVDERCGVWAVVRAQLATHDDAGALAASVECALLLRVWRLHQLSLRLRDGERARASAPGGERRRGAHEQRQRLLARECHALRLPVLRPAAAAFGAAATHAHAVGDRAHADRLLAAAGRIERLCLVAARTAATRDFFAPFDGCAAGGAHGCGARQRDGYEGRARGAAQSAPGSELALLAASLGPKAARACAWVDETVATLLVLGSAPAGASAGATAKADDGAPRGVAMPDGAAETPPQLSRAHSGSSELATPEPFTSPGCSCAERSSCVAGGVCATDPATLCKRTRHALAHGPIATSGAPCLTRPSAATPWGAQRDGAHSRARTP</sequence>
<evidence type="ECO:0000256" key="1">
    <source>
        <dbReference type="SAM" id="MobiDB-lite"/>
    </source>
</evidence>
<dbReference type="AlphaFoldDB" id="A0A8J5XSX7"/>
<feature type="compositionally biased region" description="Polar residues" evidence="1">
    <location>
        <begin position="1100"/>
        <end position="1112"/>
    </location>
</feature>
<dbReference type="Proteomes" id="UP000751190">
    <property type="component" value="Unassembled WGS sequence"/>
</dbReference>